<dbReference type="PATRIC" id="fig|649747.3.peg.3195"/>
<protein>
    <submittedName>
        <fullName evidence="2">Uncharacterized protein</fullName>
    </submittedName>
</protein>
<accession>U1WII4</accession>
<evidence type="ECO:0000256" key="1">
    <source>
        <dbReference type="SAM" id="Coils"/>
    </source>
</evidence>
<evidence type="ECO:0000313" key="2">
    <source>
        <dbReference type="EMBL" id="ERI08379.1"/>
    </source>
</evidence>
<organism evidence="2 3">
    <name type="scientific">Aneurinibacillus aneurinilyticus ATCC 12856</name>
    <dbReference type="NCBI Taxonomy" id="649747"/>
    <lineage>
        <taxon>Bacteria</taxon>
        <taxon>Bacillati</taxon>
        <taxon>Bacillota</taxon>
        <taxon>Bacilli</taxon>
        <taxon>Bacillales</taxon>
        <taxon>Paenibacillaceae</taxon>
        <taxon>Aneurinibacillus group</taxon>
        <taxon>Aneurinibacillus</taxon>
    </lineage>
</organism>
<evidence type="ECO:0000313" key="3">
    <source>
        <dbReference type="Proteomes" id="UP000016511"/>
    </source>
</evidence>
<sequence>MDIHTLEGGCVMRNQLVQDAQQSLNNAFQAVSQLEGTPNEKQVMNSARNAMEHARRAIEQVRSHGEQQTVDEMERQIEQLQARFESAQDDSAKHIN</sequence>
<feature type="coiled-coil region" evidence="1">
    <location>
        <begin position="17"/>
        <end position="90"/>
    </location>
</feature>
<dbReference type="Proteomes" id="UP000016511">
    <property type="component" value="Unassembled WGS sequence"/>
</dbReference>
<name>U1WII4_ANEAE</name>
<gene>
    <name evidence="2" type="ORF">HMPREF0083_03524</name>
</gene>
<dbReference type="AlphaFoldDB" id="U1WII4"/>
<keyword evidence="1" id="KW-0175">Coiled coil</keyword>
<reference evidence="2 3" key="1">
    <citation type="submission" date="2013-08" db="EMBL/GenBank/DDBJ databases">
        <authorList>
            <person name="Weinstock G."/>
            <person name="Sodergren E."/>
            <person name="Wylie T."/>
            <person name="Fulton L."/>
            <person name="Fulton R."/>
            <person name="Fronick C."/>
            <person name="O'Laughlin M."/>
            <person name="Godfrey J."/>
            <person name="Miner T."/>
            <person name="Herter B."/>
            <person name="Appelbaum E."/>
            <person name="Cordes M."/>
            <person name="Lek S."/>
            <person name="Wollam A."/>
            <person name="Pepin K.H."/>
            <person name="Palsikar V.B."/>
            <person name="Mitreva M."/>
            <person name="Wilson R.K."/>
        </authorList>
    </citation>
    <scope>NUCLEOTIDE SEQUENCE [LARGE SCALE GENOMIC DNA]</scope>
    <source>
        <strain evidence="2 3">ATCC 12856</strain>
    </source>
</reference>
<keyword evidence="3" id="KW-1185">Reference proteome</keyword>
<comment type="caution">
    <text evidence="2">The sequence shown here is derived from an EMBL/GenBank/DDBJ whole genome shotgun (WGS) entry which is preliminary data.</text>
</comment>
<dbReference type="HOGENOM" id="CLU_2353747_0_0_9"/>
<dbReference type="EMBL" id="AWSJ01000216">
    <property type="protein sequence ID" value="ERI08379.1"/>
    <property type="molecule type" value="Genomic_DNA"/>
</dbReference>
<proteinExistence type="predicted"/>